<accession>A0A9N8Z4T2</accession>
<dbReference type="Proteomes" id="UP000789405">
    <property type="component" value="Unassembled WGS sequence"/>
</dbReference>
<evidence type="ECO:0000313" key="1">
    <source>
        <dbReference type="EMBL" id="CAG8476442.1"/>
    </source>
</evidence>
<proteinExistence type="predicted"/>
<dbReference type="EMBL" id="CAJVPY010000494">
    <property type="protein sequence ID" value="CAG8476442.1"/>
    <property type="molecule type" value="Genomic_DNA"/>
</dbReference>
<evidence type="ECO:0000313" key="2">
    <source>
        <dbReference type="Proteomes" id="UP000789405"/>
    </source>
</evidence>
<organism evidence="1 2">
    <name type="scientific">Dentiscutata erythropus</name>
    <dbReference type="NCBI Taxonomy" id="1348616"/>
    <lineage>
        <taxon>Eukaryota</taxon>
        <taxon>Fungi</taxon>
        <taxon>Fungi incertae sedis</taxon>
        <taxon>Mucoromycota</taxon>
        <taxon>Glomeromycotina</taxon>
        <taxon>Glomeromycetes</taxon>
        <taxon>Diversisporales</taxon>
        <taxon>Gigasporaceae</taxon>
        <taxon>Dentiscutata</taxon>
    </lineage>
</organism>
<dbReference type="AlphaFoldDB" id="A0A9N8Z4T2"/>
<protein>
    <submittedName>
        <fullName evidence="1">17120_t:CDS:1</fullName>
    </submittedName>
</protein>
<gene>
    <name evidence="1" type="ORF">DERYTH_LOCUS1710</name>
</gene>
<name>A0A9N8Z4T2_9GLOM</name>
<reference evidence="1" key="1">
    <citation type="submission" date="2021-06" db="EMBL/GenBank/DDBJ databases">
        <authorList>
            <person name="Kallberg Y."/>
            <person name="Tangrot J."/>
            <person name="Rosling A."/>
        </authorList>
    </citation>
    <scope>NUCLEOTIDE SEQUENCE</scope>
    <source>
        <strain evidence="1">MA453B</strain>
    </source>
</reference>
<keyword evidence="2" id="KW-1185">Reference proteome</keyword>
<comment type="caution">
    <text evidence="1">The sequence shown here is derived from an EMBL/GenBank/DDBJ whole genome shotgun (WGS) entry which is preliminary data.</text>
</comment>
<sequence>MLFEFNNAESILISKDDKDTEEEDNEFNILKFRLLVKGKDNEAFPAKVLEIQTILFKDFLNTIQLQEYNQAKANKKNIQVLINSDTEVNYTKKFKQNTNSKSKISNYKADKDKLQMALIISTIHTKQQCDQCQEPCWPTENGHIKLTGNHYSTWARAVTMWNYRQNSDLQNPYFIPFPYIPSSYYFAN</sequence>
<dbReference type="OrthoDB" id="10563516at2759"/>